<dbReference type="EMBL" id="QYBB01000002">
    <property type="protein sequence ID" value="RYC33544.1"/>
    <property type="molecule type" value="Genomic_DNA"/>
</dbReference>
<dbReference type="Pfam" id="PF00205">
    <property type="entry name" value="TPP_enzyme_M"/>
    <property type="match status" value="1"/>
</dbReference>
<dbReference type="CDD" id="cd00568">
    <property type="entry name" value="TPP_enzymes"/>
    <property type="match status" value="1"/>
</dbReference>
<organism evidence="7 8">
    <name type="scientific">Lichenibacterium minor</name>
    <dbReference type="NCBI Taxonomy" id="2316528"/>
    <lineage>
        <taxon>Bacteria</taxon>
        <taxon>Pseudomonadati</taxon>
        <taxon>Pseudomonadota</taxon>
        <taxon>Alphaproteobacteria</taxon>
        <taxon>Hyphomicrobiales</taxon>
        <taxon>Lichenihabitantaceae</taxon>
        <taxon>Lichenibacterium</taxon>
    </lineage>
</organism>
<keyword evidence="2 3" id="KW-0786">Thiamine pyrophosphate</keyword>
<dbReference type="OrthoDB" id="4494979at2"/>
<dbReference type="InterPro" id="IPR012001">
    <property type="entry name" value="Thiamin_PyroP_enz_TPP-bd_dom"/>
</dbReference>
<dbReference type="SUPFAM" id="SSF52467">
    <property type="entry name" value="DHS-like NAD/FAD-binding domain"/>
    <property type="match status" value="1"/>
</dbReference>
<dbReference type="InterPro" id="IPR045229">
    <property type="entry name" value="TPP_enz"/>
</dbReference>
<feature type="domain" description="Thiamine pyrophosphate enzyme N-terminal TPP-binding" evidence="6">
    <location>
        <begin position="8"/>
        <end position="120"/>
    </location>
</feature>
<evidence type="ECO:0000313" key="7">
    <source>
        <dbReference type="EMBL" id="RYC33544.1"/>
    </source>
</evidence>
<dbReference type="AlphaFoldDB" id="A0A4V1RV62"/>
<gene>
    <name evidence="7" type="ORF">D3273_03510</name>
</gene>
<dbReference type="GO" id="GO:0030976">
    <property type="term" value="F:thiamine pyrophosphate binding"/>
    <property type="evidence" value="ECO:0007669"/>
    <property type="project" value="InterPro"/>
</dbReference>
<dbReference type="InterPro" id="IPR000399">
    <property type="entry name" value="TPP-bd_CS"/>
</dbReference>
<keyword evidence="8" id="KW-1185">Reference proteome</keyword>
<dbReference type="GO" id="GO:0003984">
    <property type="term" value="F:acetolactate synthase activity"/>
    <property type="evidence" value="ECO:0007669"/>
    <property type="project" value="TreeGrafter"/>
</dbReference>
<dbReference type="InterPro" id="IPR029035">
    <property type="entry name" value="DHS-like_NAD/FAD-binding_dom"/>
</dbReference>
<dbReference type="RefSeq" id="WP_129223533.1">
    <property type="nucleotide sequence ID" value="NZ_QYBB01000002.1"/>
</dbReference>
<protein>
    <submittedName>
        <fullName evidence="7">Thiamine pyrophosphate-binding protein</fullName>
    </submittedName>
</protein>
<feature type="domain" description="Thiamine pyrophosphate enzyme central" evidence="4">
    <location>
        <begin position="193"/>
        <end position="329"/>
    </location>
</feature>
<dbReference type="Pfam" id="PF02776">
    <property type="entry name" value="TPP_enzyme_N"/>
    <property type="match status" value="1"/>
</dbReference>
<dbReference type="Gene3D" id="3.40.50.1220">
    <property type="entry name" value="TPP-binding domain"/>
    <property type="match status" value="1"/>
</dbReference>
<dbReference type="Pfam" id="PF02775">
    <property type="entry name" value="TPP_enzyme_C"/>
    <property type="match status" value="1"/>
</dbReference>
<dbReference type="GO" id="GO:0009099">
    <property type="term" value="P:L-valine biosynthetic process"/>
    <property type="evidence" value="ECO:0007669"/>
    <property type="project" value="TreeGrafter"/>
</dbReference>
<dbReference type="PROSITE" id="PS00187">
    <property type="entry name" value="TPP_ENZYMES"/>
    <property type="match status" value="1"/>
</dbReference>
<reference evidence="7 8" key="1">
    <citation type="submission" date="2018-12" db="EMBL/GenBank/DDBJ databases">
        <authorList>
            <person name="Grouzdev D.S."/>
            <person name="Krutkina M.S."/>
        </authorList>
    </citation>
    <scope>NUCLEOTIDE SEQUENCE [LARGE SCALE GENOMIC DNA]</scope>
    <source>
        <strain evidence="7 8">RmlP026</strain>
    </source>
</reference>
<dbReference type="CDD" id="cd07035">
    <property type="entry name" value="TPP_PYR_POX_like"/>
    <property type="match status" value="1"/>
</dbReference>
<dbReference type="PANTHER" id="PTHR18968:SF120">
    <property type="entry name" value="ACETOLACTATE SYNTHASE LARGE SUBUNIT"/>
    <property type="match status" value="1"/>
</dbReference>
<evidence type="ECO:0000259" key="6">
    <source>
        <dbReference type="Pfam" id="PF02776"/>
    </source>
</evidence>
<comment type="similarity">
    <text evidence="1 3">Belongs to the TPP enzyme family.</text>
</comment>
<dbReference type="SUPFAM" id="SSF52518">
    <property type="entry name" value="Thiamin diphosphate-binding fold (THDP-binding)"/>
    <property type="match status" value="2"/>
</dbReference>
<feature type="domain" description="Thiamine pyrophosphate enzyme TPP-binding" evidence="5">
    <location>
        <begin position="388"/>
        <end position="534"/>
    </location>
</feature>
<evidence type="ECO:0000259" key="4">
    <source>
        <dbReference type="Pfam" id="PF00205"/>
    </source>
</evidence>
<sequence>MTDIAPRTGGRILVEGLAAQGVGHVFCVPGESYLAALDALHDSPIALTVCRHEAGAAMMADAVARLTGRPGICMVTRGPGASNAMAGLHVAEHDSVPLIVFVGQVARGMRGRGAFQELDYPAVFGTVAKWAVEVDDPARIPEVLSRAFHVALQGRPGPVVVALPEDVLAEAASVADAPRVEPALPWPGLPQMAELQKMLWGAERPLMVLGGGGWSEPARAAVARFAERFDLPVATSFRRAGLFDGSHANYAGEIGIGPNPRLRDRIAGADLVLLLGARMGEMPSQGYTLLDVPVPRQRLVHVHPDAAELGRVYAPALGIHAAPRTFAASLEAVQPPGTIRWAGAAAAARADYLAWTEHPPAVPGPVDLGRIVCWLRDRLPADAIVANGAGNYAIWPGRFHRFRGFGSQLAPTSGSMGYGVPAAIGAKRLDPSRVVVAFAGDGCFLMTGQDFATAVQYGLAVIVIVVDNAMYGTIRMHQEREFPGRVTGTALRNPDFAAYARAFGGHGETVERTADFAAAFERAQASGLPAILHVKVDPEAITPATTLSAIRDRATR</sequence>
<dbReference type="FunFam" id="3.40.50.970:FF:000007">
    <property type="entry name" value="Acetolactate synthase"/>
    <property type="match status" value="1"/>
</dbReference>
<proteinExistence type="inferred from homology"/>
<reference evidence="7 8" key="2">
    <citation type="submission" date="2019-02" db="EMBL/GenBank/DDBJ databases">
        <title>'Lichenibacterium ramalinii' gen. nov. sp. nov., 'Lichenibacterium minor' gen. nov. sp. nov.</title>
        <authorList>
            <person name="Pankratov T."/>
        </authorList>
    </citation>
    <scope>NUCLEOTIDE SEQUENCE [LARGE SCALE GENOMIC DNA]</scope>
    <source>
        <strain evidence="7 8">RmlP026</strain>
    </source>
</reference>
<evidence type="ECO:0000256" key="3">
    <source>
        <dbReference type="RuleBase" id="RU362132"/>
    </source>
</evidence>
<dbReference type="Proteomes" id="UP000290759">
    <property type="component" value="Unassembled WGS sequence"/>
</dbReference>
<evidence type="ECO:0000313" key="8">
    <source>
        <dbReference type="Proteomes" id="UP000290759"/>
    </source>
</evidence>
<evidence type="ECO:0000259" key="5">
    <source>
        <dbReference type="Pfam" id="PF02775"/>
    </source>
</evidence>
<name>A0A4V1RV62_9HYPH</name>
<evidence type="ECO:0000256" key="2">
    <source>
        <dbReference type="ARBA" id="ARBA00023052"/>
    </source>
</evidence>
<dbReference type="GO" id="GO:0005948">
    <property type="term" value="C:acetolactate synthase complex"/>
    <property type="evidence" value="ECO:0007669"/>
    <property type="project" value="TreeGrafter"/>
</dbReference>
<dbReference type="InterPro" id="IPR011766">
    <property type="entry name" value="TPP_enzyme_TPP-bd"/>
</dbReference>
<dbReference type="GO" id="GO:0000287">
    <property type="term" value="F:magnesium ion binding"/>
    <property type="evidence" value="ECO:0007669"/>
    <property type="project" value="InterPro"/>
</dbReference>
<dbReference type="InterPro" id="IPR012000">
    <property type="entry name" value="Thiamin_PyroP_enz_cen_dom"/>
</dbReference>
<dbReference type="GO" id="GO:0050660">
    <property type="term" value="F:flavin adenine dinucleotide binding"/>
    <property type="evidence" value="ECO:0007669"/>
    <property type="project" value="TreeGrafter"/>
</dbReference>
<accession>A0A4V1RV62</accession>
<dbReference type="Gene3D" id="3.40.50.970">
    <property type="match status" value="2"/>
</dbReference>
<comment type="caution">
    <text evidence="7">The sequence shown here is derived from an EMBL/GenBank/DDBJ whole genome shotgun (WGS) entry which is preliminary data.</text>
</comment>
<dbReference type="GO" id="GO:0009097">
    <property type="term" value="P:isoleucine biosynthetic process"/>
    <property type="evidence" value="ECO:0007669"/>
    <property type="project" value="TreeGrafter"/>
</dbReference>
<evidence type="ECO:0000256" key="1">
    <source>
        <dbReference type="ARBA" id="ARBA00007812"/>
    </source>
</evidence>
<dbReference type="NCBIfam" id="NF006052">
    <property type="entry name" value="PRK08199.1"/>
    <property type="match status" value="1"/>
</dbReference>
<dbReference type="PANTHER" id="PTHR18968">
    <property type="entry name" value="THIAMINE PYROPHOSPHATE ENZYMES"/>
    <property type="match status" value="1"/>
</dbReference>
<dbReference type="InterPro" id="IPR029061">
    <property type="entry name" value="THDP-binding"/>
</dbReference>